<evidence type="ECO:0000313" key="2">
    <source>
        <dbReference type="EMBL" id="MBC9207142.1"/>
    </source>
</evidence>
<reference evidence="2 3" key="1">
    <citation type="journal article" date="2013" name="Int. J. Syst. Evol. Microbiol.">
        <title>Roseomonas aerophila sp. nov., isolated from air.</title>
        <authorList>
            <person name="Kim S.J."/>
            <person name="Weon H.Y."/>
            <person name="Ahn J.H."/>
            <person name="Hong S.B."/>
            <person name="Seok S.J."/>
            <person name="Whang K.S."/>
            <person name="Kwon S.W."/>
        </authorList>
    </citation>
    <scope>NUCLEOTIDE SEQUENCE [LARGE SCALE GENOMIC DNA]</scope>
    <source>
        <strain evidence="2 3">NBRC 108923</strain>
    </source>
</reference>
<organism evidence="2 3">
    <name type="scientific">Teichococcus aerophilus</name>
    <dbReference type="NCBI Taxonomy" id="1224513"/>
    <lineage>
        <taxon>Bacteria</taxon>
        <taxon>Pseudomonadati</taxon>
        <taxon>Pseudomonadota</taxon>
        <taxon>Alphaproteobacteria</taxon>
        <taxon>Acetobacterales</taxon>
        <taxon>Roseomonadaceae</taxon>
        <taxon>Roseomonas</taxon>
    </lineage>
</organism>
<feature type="chain" id="PRO_5046344117" evidence="1">
    <location>
        <begin position="25"/>
        <end position="128"/>
    </location>
</feature>
<evidence type="ECO:0000256" key="1">
    <source>
        <dbReference type="SAM" id="SignalP"/>
    </source>
</evidence>
<protein>
    <submittedName>
        <fullName evidence="2">DUF2155 domain-containing protein</fullName>
    </submittedName>
</protein>
<dbReference type="Pfam" id="PF09923">
    <property type="entry name" value="DUF2155"/>
    <property type="match status" value="1"/>
</dbReference>
<accession>A0ABR7RM17</accession>
<comment type="caution">
    <text evidence="2">The sequence shown here is derived from an EMBL/GenBank/DDBJ whole genome shotgun (WGS) entry which is preliminary data.</text>
</comment>
<dbReference type="EMBL" id="JACTVA010000013">
    <property type="protein sequence ID" value="MBC9207142.1"/>
    <property type="molecule type" value="Genomic_DNA"/>
</dbReference>
<dbReference type="InterPro" id="IPR019225">
    <property type="entry name" value="DUF2155"/>
</dbReference>
<dbReference type="RefSeq" id="WP_187784304.1">
    <property type="nucleotide sequence ID" value="NZ_JACTVA010000013.1"/>
</dbReference>
<sequence length="128" mass="14060">MKAARFALLASLLLGAPAIHPAQAQMDPGWDAKREAELQALDKVTARITILKLQLNQPITFGTLRITVRACNARPPEEVADAAAWLEVQDTRNDSGGKPVFQGWMFANAPGIAMLEHPVYDLRVLECR</sequence>
<name>A0ABR7RM17_9PROT</name>
<feature type="signal peptide" evidence="1">
    <location>
        <begin position="1"/>
        <end position="24"/>
    </location>
</feature>
<gene>
    <name evidence="2" type="ORF">IBL26_09880</name>
</gene>
<keyword evidence="3" id="KW-1185">Reference proteome</keyword>
<evidence type="ECO:0000313" key="3">
    <source>
        <dbReference type="Proteomes" id="UP000626026"/>
    </source>
</evidence>
<keyword evidence="1" id="KW-0732">Signal</keyword>
<proteinExistence type="predicted"/>
<dbReference type="Proteomes" id="UP000626026">
    <property type="component" value="Unassembled WGS sequence"/>
</dbReference>